<gene>
    <name evidence="2" type="ORF">A3J43_04415</name>
</gene>
<protein>
    <submittedName>
        <fullName evidence="2">Uncharacterized protein</fullName>
    </submittedName>
</protein>
<sequence>MPSLQYFFDPYPPQLISAGNTTALVVLGAGLVLTALLYIVARVMRHDPPRKRFLMRLVQWSATTTFVLLLLYFFRRQRVYLLASPIIALVSCLGLAVWLVRRVKTNLRRMREDEKARQEREMKKKYLN</sequence>
<name>A0A1F7UJ07_9BACT</name>
<feature type="transmembrane region" description="Helical" evidence="1">
    <location>
        <begin position="53"/>
        <end position="74"/>
    </location>
</feature>
<keyword evidence="1" id="KW-0812">Transmembrane</keyword>
<evidence type="ECO:0000313" key="3">
    <source>
        <dbReference type="Proteomes" id="UP000176604"/>
    </source>
</evidence>
<organism evidence="2 3">
    <name type="scientific">Candidatus Uhrbacteria bacterium RIFCSPHIGHO2_12_FULL_54_23</name>
    <dbReference type="NCBI Taxonomy" id="1802397"/>
    <lineage>
        <taxon>Bacteria</taxon>
        <taxon>Candidatus Uhriibacteriota</taxon>
    </lineage>
</organism>
<dbReference type="STRING" id="1802397.A3J43_04415"/>
<comment type="caution">
    <text evidence="2">The sequence shown here is derived from an EMBL/GenBank/DDBJ whole genome shotgun (WGS) entry which is preliminary data.</text>
</comment>
<dbReference type="AlphaFoldDB" id="A0A1F7UJ07"/>
<evidence type="ECO:0000256" key="1">
    <source>
        <dbReference type="SAM" id="Phobius"/>
    </source>
</evidence>
<evidence type="ECO:0000313" key="2">
    <source>
        <dbReference type="EMBL" id="OGL77707.1"/>
    </source>
</evidence>
<keyword evidence="1" id="KW-0472">Membrane</keyword>
<keyword evidence="1" id="KW-1133">Transmembrane helix</keyword>
<dbReference type="Proteomes" id="UP000176604">
    <property type="component" value="Unassembled WGS sequence"/>
</dbReference>
<accession>A0A1F7UJ07</accession>
<dbReference type="EMBL" id="MGEF01000053">
    <property type="protein sequence ID" value="OGL77707.1"/>
    <property type="molecule type" value="Genomic_DNA"/>
</dbReference>
<feature type="transmembrane region" description="Helical" evidence="1">
    <location>
        <begin position="80"/>
        <end position="100"/>
    </location>
</feature>
<proteinExistence type="predicted"/>
<reference evidence="2 3" key="1">
    <citation type="journal article" date="2016" name="Nat. Commun.">
        <title>Thousands of microbial genomes shed light on interconnected biogeochemical processes in an aquifer system.</title>
        <authorList>
            <person name="Anantharaman K."/>
            <person name="Brown C.T."/>
            <person name="Hug L.A."/>
            <person name="Sharon I."/>
            <person name="Castelle C.J."/>
            <person name="Probst A.J."/>
            <person name="Thomas B.C."/>
            <person name="Singh A."/>
            <person name="Wilkins M.J."/>
            <person name="Karaoz U."/>
            <person name="Brodie E.L."/>
            <person name="Williams K.H."/>
            <person name="Hubbard S.S."/>
            <person name="Banfield J.F."/>
        </authorList>
    </citation>
    <scope>NUCLEOTIDE SEQUENCE [LARGE SCALE GENOMIC DNA]</scope>
</reference>
<feature type="transmembrane region" description="Helical" evidence="1">
    <location>
        <begin position="20"/>
        <end position="41"/>
    </location>
</feature>